<evidence type="ECO:0000313" key="3">
    <source>
        <dbReference type="RefSeq" id="WP_245591268.1"/>
    </source>
</evidence>
<dbReference type="AlphaFoldDB" id="A0A9U5C6B3"/>
<keyword evidence="1" id="KW-0732">Signal</keyword>
<accession>A0A9U5C6B3</accession>
<organism evidence="2 3">
    <name type="scientific">Derxia gummosa DSM 723</name>
    <dbReference type="NCBI Taxonomy" id="1121388"/>
    <lineage>
        <taxon>Bacteria</taxon>
        <taxon>Pseudomonadati</taxon>
        <taxon>Pseudomonadota</taxon>
        <taxon>Betaproteobacteria</taxon>
        <taxon>Burkholderiales</taxon>
        <taxon>Alcaligenaceae</taxon>
        <taxon>Derxia</taxon>
    </lineage>
</organism>
<dbReference type="Gene3D" id="1.25.40.10">
    <property type="entry name" value="Tetratricopeptide repeat domain"/>
    <property type="match status" value="1"/>
</dbReference>
<feature type="chain" id="PRO_5040890576" evidence="1">
    <location>
        <begin position="34"/>
        <end position="165"/>
    </location>
</feature>
<dbReference type="RefSeq" id="WP_245591268.1">
    <property type="nucleotide sequence ID" value="NZ_AXWS01000007.1"/>
</dbReference>
<dbReference type="PROSITE" id="PS51257">
    <property type="entry name" value="PROKAR_LIPOPROTEIN"/>
    <property type="match status" value="1"/>
</dbReference>
<sequence>MHRHTSAPARRRRPEARAALAASLVALALSACAVINPPPPSVTEMLARPAEQALLTGMRLYDDGDYPAAERELERSLVLDLRAPRDKATAQKYLAFIYCTSGRESACELAFRAAIDADPRFALSRAEEGHPAWGPVYRRVRGTAPAAGIEMPVVPPAMPRRAGTP</sequence>
<reference evidence="3" key="1">
    <citation type="journal article" date="2015" name="Microbiology">
        <title>Diversity of secretion systems associated with virulence characteristics of the classical bordetellae.</title>
        <authorList>
            <person name="Park J."/>
            <person name="Zhang Y."/>
            <person name="Chen C."/>
            <person name="Dudley E.G."/>
            <person name="Harvill E.T."/>
        </authorList>
    </citation>
    <scope>NUCLEOTIDE SEQUENCE</scope>
</reference>
<evidence type="ECO:0000313" key="2">
    <source>
        <dbReference type="Proteomes" id="UP000675920"/>
    </source>
</evidence>
<reference evidence="3" key="2">
    <citation type="submission" date="2025-08" db="UniProtKB">
        <authorList>
            <consortium name="RefSeq"/>
        </authorList>
    </citation>
    <scope>IDENTIFICATION</scope>
</reference>
<keyword evidence="2" id="KW-1185">Reference proteome</keyword>
<dbReference type="Proteomes" id="UP000675920">
    <property type="component" value="Unplaced"/>
</dbReference>
<evidence type="ECO:0000256" key="1">
    <source>
        <dbReference type="SAM" id="SignalP"/>
    </source>
</evidence>
<dbReference type="InterPro" id="IPR011990">
    <property type="entry name" value="TPR-like_helical_dom_sf"/>
</dbReference>
<name>A0A9U5C6B3_9BURK</name>
<feature type="signal peptide" evidence="1">
    <location>
        <begin position="1"/>
        <end position="33"/>
    </location>
</feature>
<dbReference type="SUPFAM" id="SSF48452">
    <property type="entry name" value="TPR-like"/>
    <property type="match status" value="1"/>
</dbReference>
<keyword evidence="3" id="KW-0449">Lipoprotein</keyword>
<dbReference type="NCBIfam" id="NF038027">
    <property type="entry name" value="TssQ_fam"/>
    <property type="match status" value="1"/>
</dbReference>
<dbReference type="InterPro" id="IPR047780">
    <property type="entry name" value="TssQ-like"/>
</dbReference>
<proteinExistence type="predicted"/>
<protein>
    <submittedName>
        <fullName evidence="3">TssQ family T6SS-associated lipoprotein</fullName>
    </submittedName>
</protein>